<dbReference type="Proteomes" id="UP000499080">
    <property type="component" value="Unassembled WGS sequence"/>
</dbReference>
<sequence length="83" mass="9432">MYPDLVNLDIHERSAPCKWGGGTPRQPFFSPSIQVCHSLAVPRKSIHYRSLRYPNAPVPPLAIKTRTRAGSHFLDERFECSIL</sequence>
<evidence type="ECO:0000313" key="1">
    <source>
        <dbReference type="EMBL" id="GBM46344.1"/>
    </source>
</evidence>
<organism evidence="1 2">
    <name type="scientific">Araneus ventricosus</name>
    <name type="common">Orbweaver spider</name>
    <name type="synonym">Epeira ventricosa</name>
    <dbReference type="NCBI Taxonomy" id="182803"/>
    <lineage>
        <taxon>Eukaryota</taxon>
        <taxon>Metazoa</taxon>
        <taxon>Ecdysozoa</taxon>
        <taxon>Arthropoda</taxon>
        <taxon>Chelicerata</taxon>
        <taxon>Arachnida</taxon>
        <taxon>Araneae</taxon>
        <taxon>Araneomorphae</taxon>
        <taxon>Entelegynae</taxon>
        <taxon>Araneoidea</taxon>
        <taxon>Araneidae</taxon>
        <taxon>Araneus</taxon>
    </lineage>
</organism>
<protein>
    <submittedName>
        <fullName evidence="1">Uncharacterized protein</fullName>
    </submittedName>
</protein>
<name>A0A4Y2G3B4_ARAVE</name>
<dbReference type="AlphaFoldDB" id="A0A4Y2G3B4"/>
<gene>
    <name evidence="1" type="ORF">AVEN_195290_1</name>
</gene>
<accession>A0A4Y2G3B4</accession>
<proteinExistence type="predicted"/>
<keyword evidence="2" id="KW-1185">Reference proteome</keyword>
<comment type="caution">
    <text evidence="1">The sequence shown here is derived from an EMBL/GenBank/DDBJ whole genome shotgun (WGS) entry which is preliminary data.</text>
</comment>
<reference evidence="1 2" key="1">
    <citation type="journal article" date="2019" name="Sci. Rep.">
        <title>Orb-weaving spider Araneus ventricosus genome elucidates the spidroin gene catalogue.</title>
        <authorList>
            <person name="Kono N."/>
            <person name="Nakamura H."/>
            <person name="Ohtoshi R."/>
            <person name="Moran D.A.P."/>
            <person name="Shinohara A."/>
            <person name="Yoshida Y."/>
            <person name="Fujiwara M."/>
            <person name="Mori M."/>
            <person name="Tomita M."/>
            <person name="Arakawa K."/>
        </authorList>
    </citation>
    <scope>NUCLEOTIDE SEQUENCE [LARGE SCALE GENOMIC DNA]</scope>
</reference>
<evidence type="ECO:0000313" key="2">
    <source>
        <dbReference type="Proteomes" id="UP000499080"/>
    </source>
</evidence>
<dbReference type="EMBL" id="BGPR01001132">
    <property type="protein sequence ID" value="GBM46344.1"/>
    <property type="molecule type" value="Genomic_DNA"/>
</dbReference>